<feature type="transmembrane region" description="Helical" evidence="1">
    <location>
        <begin position="369"/>
        <end position="391"/>
    </location>
</feature>
<feature type="transmembrane region" description="Helical" evidence="1">
    <location>
        <begin position="258"/>
        <end position="275"/>
    </location>
</feature>
<feature type="transmembrane region" description="Helical" evidence="1">
    <location>
        <begin position="312"/>
        <end position="336"/>
    </location>
</feature>
<dbReference type="PANTHER" id="PTHR21530">
    <property type="entry name" value="PHEROMONE SHUTDOWN PROTEIN"/>
    <property type="match status" value="1"/>
</dbReference>
<evidence type="ECO:0000313" key="2">
    <source>
        <dbReference type="EMBL" id="MDC7226396.1"/>
    </source>
</evidence>
<evidence type="ECO:0000256" key="1">
    <source>
        <dbReference type="SAM" id="Phobius"/>
    </source>
</evidence>
<evidence type="ECO:0000313" key="3">
    <source>
        <dbReference type="Proteomes" id="UP001221217"/>
    </source>
</evidence>
<dbReference type="NCBIfam" id="TIGR00261">
    <property type="entry name" value="traB"/>
    <property type="match status" value="1"/>
</dbReference>
<feature type="transmembrane region" description="Helical" evidence="1">
    <location>
        <begin position="287"/>
        <end position="306"/>
    </location>
</feature>
<sequence length="397" mass="44023">MSEATENDTIKRVSLGSREIILCGTAHISKESVDQVEQLIRDENPGRVCIEIDEGRFRQMREGQNFSRLNIGQVLRNGQGFLVLASLVLSAYQRRLGMDVGTTQGQEMMIAAKVCDELEIPYSYSDRDITTTLRRAWSKSSFFQKMKMLGALIGSAFTNEKLTEEELENLKQKSALESMMDELADYLPAVKEVFIDERDQYLATKIFLEKEKKVVAVVGAGHMNGIVQWLEALEKKERKANLEEVSVVPPSNKWVSKLPWLITIAVVALIASGFIRNGTKEGFEMLLVWILANGTLSALGAAIALAHPLTIIISFAAAPFTSMNPTIGVGIVTGLIQSWIRKPRVQDLENLNDDITSIKGFYKNRLTKVLLVFIFSSIGSSIGTFVALPYLTALIVG</sequence>
<dbReference type="CDD" id="cd14726">
    <property type="entry name" value="TraB_PrgY-like"/>
    <property type="match status" value="1"/>
</dbReference>
<accession>A0AAJ1MK30</accession>
<dbReference type="Proteomes" id="UP001221217">
    <property type="component" value="Unassembled WGS sequence"/>
</dbReference>
<dbReference type="AlphaFoldDB" id="A0AAJ1MK30"/>
<organism evidence="2 3">
    <name type="scientific">Candidatus Thalassospirochaeta sargassi</name>
    <dbReference type="NCBI Taxonomy" id="3119039"/>
    <lineage>
        <taxon>Bacteria</taxon>
        <taxon>Pseudomonadati</taxon>
        <taxon>Spirochaetota</taxon>
        <taxon>Spirochaetia</taxon>
        <taxon>Spirochaetales</taxon>
        <taxon>Spirochaetaceae</taxon>
        <taxon>Candidatus Thalassospirochaeta</taxon>
    </lineage>
</organism>
<dbReference type="InterPro" id="IPR005230">
    <property type="entry name" value="TraB_bac"/>
</dbReference>
<name>A0AAJ1MK30_9SPIO</name>
<protein>
    <submittedName>
        <fullName evidence="2">TraB/GumN family protein</fullName>
    </submittedName>
</protein>
<keyword evidence="1" id="KW-0472">Membrane</keyword>
<dbReference type="Pfam" id="PF01963">
    <property type="entry name" value="TraB_PrgY_gumN"/>
    <property type="match status" value="1"/>
</dbReference>
<comment type="caution">
    <text evidence="2">The sequence shown here is derived from an EMBL/GenBank/DDBJ whole genome shotgun (WGS) entry which is preliminary data.</text>
</comment>
<gene>
    <name evidence="2" type="ORF">PQJ61_06500</name>
</gene>
<dbReference type="InterPro" id="IPR002816">
    <property type="entry name" value="TraB/PrgY/GumN_fam"/>
</dbReference>
<dbReference type="InterPro" id="IPR046345">
    <property type="entry name" value="TraB_PrgY-like"/>
</dbReference>
<dbReference type="EMBL" id="JAQQAL010000011">
    <property type="protein sequence ID" value="MDC7226396.1"/>
    <property type="molecule type" value="Genomic_DNA"/>
</dbReference>
<reference evidence="2 3" key="1">
    <citation type="submission" date="2022-12" db="EMBL/GenBank/DDBJ databases">
        <title>Metagenome assembled genome from gulf of manar.</title>
        <authorList>
            <person name="Kohli P."/>
            <person name="Pk S."/>
            <person name="Venkata Ramana C."/>
            <person name="Sasikala C."/>
        </authorList>
    </citation>
    <scope>NUCLEOTIDE SEQUENCE [LARGE SCALE GENOMIC DNA]</scope>
    <source>
        <strain evidence="2">JB008</strain>
    </source>
</reference>
<keyword evidence="1" id="KW-0812">Transmembrane</keyword>
<keyword evidence="1" id="KW-1133">Transmembrane helix</keyword>
<dbReference type="PANTHER" id="PTHR21530:SF7">
    <property type="entry name" value="TRAB DOMAIN-CONTAINING PROTEIN"/>
    <property type="match status" value="1"/>
</dbReference>
<proteinExistence type="predicted"/>